<feature type="domain" description="RNA polymerase beta subunit protrusion" evidence="7">
    <location>
        <begin position="20"/>
        <end position="336"/>
    </location>
</feature>
<proteinExistence type="predicted"/>
<dbReference type="PANTHER" id="PTHR20856">
    <property type="entry name" value="DNA-DIRECTED RNA POLYMERASE I SUBUNIT 2"/>
    <property type="match status" value="1"/>
</dbReference>
<keyword evidence="4" id="KW-0548">Nucleotidyltransferase</keyword>
<dbReference type="InterPro" id="IPR007642">
    <property type="entry name" value="RNA_pol_Rpb2_2"/>
</dbReference>
<dbReference type="InterPro" id="IPR007644">
    <property type="entry name" value="RNA_pol_bsu_protrusion"/>
</dbReference>
<evidence type="ECO:0000256" key="1">
    <source>
        <dbReference type="ARBA" id="ARBA00012418"/>
    </source>
</evidence>
<sequence length="394" mass="45219">DKGIRDLLEEVSPIQDFSGKKLELHFLEHSLGEIKHDAETAKNKNLTYEAPLKVHVQLINKETGEIKEQDVFLGNVPLMTNRATFIINGIERVVVSQIVRSPGVFFAKNSAAPGMHAAKIIPKRGAWLEIETDKKGIITVKVDKKRKIPITALLRVFGYDSDKKILNLFSDITLDIERDYILKTLEKDTAKTLDDAYQTIYKKIRPGDLATVENAKNLIESMFFDYRKYDMGPVARYKLNKRFKLNTPNNKKYHTFQVKDFVYIIKHLIRLNNGEEKPDDIDHLSNRRVRAVGELVQNKFRVGLLRTDRIAKDRMTVMDLETVTPTQLINSRPITAALREFYASSQLSQFMDQTNPLAELEHKRRLSAMGPGGLSRERASFDVRDVHQSHYGRI</sequence>
<accession>X1TKB4</accession>
<dbReference type="Pfam" id="PF04563">
    <property type="entry name" value="RNA_pol_Rpb2_1"/>
    <property type="match status" value="1"/>
</dbReference>
<protein>
    <recommendedName>
        <fullName evidence="1">DNA-directed RNA polymerase</fullName>
        <ecNumber evidence="1">2.7.7.6</ecNumber>
    </recommendedName>
</protein>
<dbReference type="Gene3D" id="3.90.1100.10">
    <property type="match status" value="1"/>
</dbReference>
<name>X1TKB4_9ZZZZ</name>
<dbReference type="GO" id="GO:0003677">
    <property type="term" value="F:DNA binding"/>
    <property type="evidence" value="ECO:0007669"/>
    <property type="project" value="InterPro"/>
</dbReference>
<keyword evidence="2" id="KW-0240">DNA-directed RNA polymerase</keyword>
<evidence type="ECO:0000256" key="3">
    <source>
        <dbReference type="ARBA" id="ARBA00022679"/>
    </source>
</evidence>
<comment type="caution">
    <text evidence="9">The sequence shown here is derived from an EMBL/GenBank/DDBJ whole genome shotgun (WGS) entry which is preliminary data.</text>
</comment>
<dbReference type="GO" id="GO:0006351">
    <property type="term" value="P:DNA-templated transcription"/>
    <property type="evidence" value="ECO:0007669"/>
    <property type="project" value="InterPro"/>
</dbReference>
<dbReference type="InterPro" id="IPR015712">
    <property type="entry name" value="DNA-dir_RNA_pol_su2"/>
</dbReference>
<dbReference type="Pfam" id="PF04565">
    <property type="entry name" value="RNA_pol_Rpb2_3"/>
    <property type="match status" value="1"/>
</dbReference>
<dbReference type="AlphaFoldDB" id="X1TKB4"/>
<feature type="domain" description="RNA polymerase Rpb2" evidence="6">
    <location>
        <begin position="100"/>
        <end position="290"/>
    </location>
</feature>
<gene>
    <name evidence="9" type="ORF">S12H4_15759</name>
</gene>
<evidence type="ECO:0000256" key="5">
    <source>
        <dbReference type="ARBA" id="ARBA00023163"/>
    </source>
</evidence>
<evidence type="ECO:0000256" key="4">
    <source>
        <dbReference type="ARBA" id="ARBA00022695"/>
    </source>
</evidence>
<evidence type="ECO:0000259" key="6">
    <source>
        <dbReference type="Pfam" id="PF04561"/>
    </source>
</evidence>
<feature type="non-terminal residue" evidence="9">
    <location>
        <position position="1"/>
    </location>
</feature>
<dbReference type="EMBL" id="BARW01007590">
    <property type="protein sequence ID" value="GAI87995.1"/>
    <property type="molecule type" value="Genomic_DNA"/>
</dbReference>
<dbReference type="GO" id="GO:0000428">
    <property type="term" value="C:DNA-directed RNA polymerase complex"/>
    <property type="evidence" value="ECO:0007669"/>
    <property type="project" value="UniProtKB-KW"/>
</dbReference>
<evidence type="ECO:0000313" key="9">
    <source>
        <dbReference type="EMBL" id="GAI87995.1"/>
    </source>
</evidence>
<evidence type="ECO:0000259" key="7">
    <source>
        <dbReference type="Pfam" id="PF04563"/>
    </source>
</evidence>
<keyword evidence="5" id="KW-0804">Transcription</keyword>
<evidence type="ECO:0000256" key="2">
    <source>
        <dbReference type="ARBA" id="ARBA00022478"/>
    </source>
</evidence>
<dbReference type="EC" id="2.7.7.6" evidence="1"/>
<dbReference type="Pfam" id="PF04561">
    <property type="entry name" value="RNA_pol_Rpb2_2"/>
    <property type="match status" value="1"/>
</dbReference>
<keyword evidence="3" id="KW-0808">Transferase</keyword>
<evidence type="ECO:0000259" key="8">
    <source>
        <dbReference type="Pfam" id="PF04565"/>
    </source>
</evidence>
<organism evidence="9">
    <name type="scientific">marine sediment metagenome</name>
    <dbReference type="NCBI Taxonomy" id="412755"/>
    <lineage>
        <taxon>unclassified sequences</taxon>
        <taxon>metagenomes</taxon>
        <taxon>ecological metagenomes</taxon>
    </lineage>
</organism>
<dbReference type="SUPFAM" id="SSF64484">
    <property type="entry name" value="beta and beta-prime subunits of DNA dependent RNA-polymerase"/>
    <property type="match status" value="1"/>
</dbReference>
<feature type="domain" description="RNA polymerase Rpb2" evidence="8">
    <location>
        <begin position="349"/>
        <end position="394"/>
    </location>
</feature>
<dbReference type="InterPro" id="IPR037034">
    <property type="entry name" value="RNA_pol_Rpb2_2_sf"/>
</dbReference>
<feature type="non-terminal residue" evidence="9">
    <location>
        <position position="394"/>
    </location>
</feature>
<dbReference type="GO" id="GO:0032549">
    <property type="term" value="F:ribonucleoside binding"/>
    <property type="evidence" value="ECO:0007669"/>
    <property type="project" value="InterPro"/>
</dbReference>
<dbReference type="GO" id="GO:0003899">
    <property type="term" value="F:DNA-directed RNA polymerase activity"/>
    <property type="evidence" value="ECO:0007669"/>
    <property type="project" value="UniProtKB-EC"/>
</dbReference>
<dbReference type="InterPro" id="IPR007645">
    <property type="entry name" value="RNA_pol_Rpb2_3"/>
</dbReference>
<dbReference type="Gene3D" id="3.90.1110.10">
    <property type="entry name" value="RNA polymerase Rpb2, domain 2"/>
    <property type="match status" value="1"/>
</dbReference>
<reference evidence="9" key="1">
    <citation type="journal article" date="2014" name="Front. Microbiol.">
        <title>High frequency of phylogenetically diverse reductive dehalogenase-homologous genes in deep subseafloor sedimentary metagenomes.</title>
        <authorList>
            <person name="Kawai M."/>
            <person name="Futagami T."/>
            <person name="Toyoda A."/>
            <person name="Takaki Y."/>
            <person name="Nishi S."/>
            <person name="Hori S."/>
            <person name="Arai W."/>
            <person name="Tsubouchi T."/>
            <person name="Morono Y."/>
            <person name="Uchiyama I."/>
            <person name="Ito T."/>
            <person name="Fujiyama A."/>
            <person name="Inagaki F."/>
            <person name="Takami H."/>
        </authorList>
    </citation>
    <scope>NUCLEOTIDE SEQUENCE</scope>
    <source>
        <strain evidence="9">Expedition CK06-06</strain>
    </source>
</reference>